<evidence type="ECO:0000256" key="6">
    <source>
        <dbReference type="ARBA" id="ARBA00022989"/>
    </source>
</evidence>
<dbReference type="GO" id="GO:0016020">
    <property type="term" value="C:membrane"/>
    <property type="evidence" value="ECO:0007669"/>
    <property type="project" value="UniProtKB-SubCell"/>
</dbReference>
<evidence type="ECO:0000256" key="7">
    <source>
        <dbReference type="ARBA" id="ARBA00023136"/>
    </source>
</evidence>
<sequence length="416" mass="47493">MNPGQTMLSSERNTTEGNNQGSDKEARRATGKKYPDVTSSFAPGRLDTLENKHLQVASKSLLMYAAYYDDVRKPARITIVGIRGQNFSSPSVNCSFSNTKDHQQGHTTHFSSTSGRVEDLPDHHSYWVSAVNRIHLLLKEGKLRPDHVSVVCHNDSVPNLLQITYPYKGPHRYQFSMCVSPVYGGYNIWRQSLESMEMARMLGVDHVNVYVEKAGPNLTRVLQHYVDQGFMSVLPWNGIPSNVHAHAQVGCMHDCLLRMRYVTKYVVFIDLDELIILRTNNTLREMVEHVLKQTKDADKVGAIMVRNSFFHHAPQEKINITDTYLQANLTGGLFTKARLYDLKSVLMQFRGKPWEPPQRCRTIADPLRVDTMAVHHPETMFGDFKVVVVDPKIGLLHHYRYGWHNEDTRSSTQRCL</sequence>
<proteinExistence type="inferred from homology"/>
<feature type="region of interest" description="Disordered" evidence="9">
    <location>
        <begin position="1"/>
        <end position="43"/>
    </location>
</feature>
<dbReference type="GO" id="GO:0016757">
    <property type="term" value="F:glycosyltransferase activity"/>
    <property type="evidence" value="ECO:0007669"/>
    <property type="project" value="UniProtKB-UniRule"/>
</dbReference>
<keyword evidence="5" id="KW-0812">Transmembrane</keyword>
<keyword evidence="4 8" id="KW-0808">Transferase</keyword>
<evidence type="ECO:0000256" key="8">
    <source>
        <dbReference type="RuleBase" id="RU366017"/>
    </source>
</evidence>
<evidence type="ECO:0000256" key="4">
    <source>
        <dbReference type="ARBA" id="ARBA00022679"/>
    </source>
</evidence>
<evidence type="ECO:0000256" key="5">
    <source>
        <dbReference type="ARBA" id="ARBA00022692"/>
    </source>
</evidence>
<dbReference type="Proteomes" id="UP000245119">
    <property type="component" value="Linkage Group LG6"/>
</dbReference>
<keyword evidence="11" id="KW-1185">Reference proteome</keyword>
<accession>A0A2T7P491</accession>
<feature type="compositionally biased region" description="Polar residues" evidence="9">
    <location>
        <begin position="1"/>
        <end position="21"/>
    </location>
</feature>
<comment type="subcellular location">
    <subcellularLocation>
        <location evidence="1">Membrane</location>
        <topology evidence="1">Single-pass membrane protein</topology>
    </subcellularLocation>
</comment>
<evidence type="ECO:0000313" key="10">
    <source>
        <dbReference type="EMBL" id="PVD28228.1"/>
    </source>
</evidence>
<evidence type="ECO:0000313" key="11">
    <source>
        <dbReference type="Proteomes" id="UP000245119"/>
    </source>
</evidence>
<comment type="similarity">
    <text evidence="2 8">Belongs to the glycosyltransferase 92 family.</text>
</comment>
<evidence type="ECO:0000256" key="3">
    <source>
        <dbReference type="ARBA" id="ARBA00022676"/>
    </source>
</evidence>
<protein>
    <recommendedName>
        <fullName evidence="8">Glycosyltransferase family 92 protein</fullName>
        <ecNumber evidence="8">2.4.1.-</ecNumber>
    </recommendedName>
</protein>
<gene>
    <name evidence="10" type="ORF">C0Q70_10815</name>
</gene>
<evidence type="ECO:0000256" key="1">
    <source>
        <dbReference type="ARBA" id="ARBA00004167"/>
    </source>
</evidence>
<evidence type="ECO:0000256" key="2">
    <source>
        <dbReference type="ARBA" id="ARBA00007647"/>
    </source>
</evidence>
<reference evidence="10 11" key="1">
    <citation type="submission" date="2018-04" db="EMBL/GenBank/DDBJ databases">
        <title>The genome of golden apple snail Pomacea canaliculata provides insight into stress tolerance and invasive adaptation.</title>
        <authorList>
            <person name="Liu C."/>
            <person name="Liu B."/>
            <person name="Ren Y."/>
            <person name="Zhang Y."/>
            <person name="Wang H."/>
            <person name="Li S."/>
            <person name="Jiang F."/>
            <person name="Yin L."/>
            <person name="Zhang G."/>
            <person name="Qian W."/>
            <person name="Fan W."/>
        </authorList>
    </citation>
    <scope>NUCLEOTIDE SEQUENCE [LARGE SCALE GENOMIC DNA]</scope>
    <source>
        <strain evidence="10">SZHN2017</strain>
        <tissue evidence="10">Muscle</tissue>
    </source>
</reference>
<keyword evidence="6" id="KW-1133">Transmembrane helix</keyword>
<keyword evidence="3 8" id="KW-0328">Glycosyltransferase</keyword>
<dbReference type="AlphaFoldDB" id="A0A2T7P491"/>
<comment type="caution">
    <text evidence="10">The sequence shown here is derived from an EMBL/GenBank/DDBJ whole genome shotgun (WGS) entry which is preliminary data.</text>
</comment>
<organism evidence="10 11">
    <name type="scientific">Pomacea canaliculata</name>
    <name type="common">Golden apple snail</name>
    <dbReference type="NCBI Taxonomy" id="400727"/>
    <lineage>
        <taxon>Eukaryota</taxon>
        <taxon>Metazoa</taxon>
        <taxon>Spiralia</taxon>
        <taxon>Lophotrochozoa</taxon>
        <taxon>Mollusca</taxon>
        <taxon>Gastropoda</taxon>
        <taxon>Caenogastropoda</taxon>
        <taxon>Architaenioglossa</taxon>
        <taxon>Ampullarioidea</taxon>
        <taxon>Ampullariidae</taxon>
        <taxon>Pomacea</taxon>
    </lineage>
</organism>
<dbReference type="EMBL" id="PZQS01000006">
    <property type="protein sequence ID" value="PVD28228.1"/>
    <property type="molecule type" value="Genomic_DNA"/>
</dbReference>
<dbReference type="Pfam" id="PF01697">
    <property type="entry name" value="Glyco_transf_92"/>
    <property type="match status" value="1"/>
</dbReference>
<evidence type="ECO:0000256" key="9">
    <source>
        <dbReference type="SAM" id="MobiDB-lite"/>
    </source>
</evidence>
<dbReference type="OrthoDB" id="6232146at2759"/>
<dbReference type="PANTHER" id="PTHR21461">
    <property type="entry name" value="GLYCOSYLTRANSFERASE FAMILY 92 PROTEIN"/>
    <property type="match status" value="1"/>
</dbReference>
<keyword evidence="7" id="KW-0472">Membrane</keyword>
<dbReference type="GO" id="GO:0005737">
    <property type="term" value="C:cytoplasm"/>
    <property type="evidence" value="ECO:0007669"/>
    <property type="project" value="TreeGrafter"/>
</dbReference>
<dbReference type="InterPro" id="IPR008166">
    <property type="entry name" value="Glyco_transf_92"/>
</dbReference>
<name>A0A2T7P491_POMCA</name>
<dbReference type="EC" id="2.4.1.-" evidence="8"/>
<dbReference type="PANTHER" id="PTHR21461:SF69">
    <property type="entry name" value="GLYCOSYLTRANSFERASE FAMILY 92 PROTEIN"/>
    <property type="match status" value="1"/>
</dbReference>